<dbReference type="InterPro" id="IPR036397">
    <property type="entry name" value="RNaseH_sf"/>
</dbReference>
<dbReference type="Gene3D" id="3.30.420.10">
    <property type="entry name" value="Ribonuclease H-like superfamily/Ribonuclease H"/>
    <property type="match status" value="1"/>
</dbReference>
<dbReference type="Pfam" id="PF00665">
    <property type="entry name" value="rve"/>
    <property type="match status" value="1"/>
</dbReference>
<dbReference type="EMBL" id="JACLYZ010000025">
    <property type="protein sequence ID" value="MBM6735696.1"/>
    <property type="molecule type" value="Genomic_DNA"/>
</dbReference>
<evidence type="ECO:0000313" key="3">
    <source>
        <dbReference type="EMBL" id="MBM6735696.1"/>
    </source>
</evidence>
<name>A0ABS2E247_9BACT</name>
<keyword evidence="4" id="KW-1185">Reference proteome</keyword>
<dbReference type="PANTHER" id="PTHR35004:SF8">
    <property type="entry name" value="TRANSPOSASE RV3428C-RELATED"/>
    <property type="match status" value="1"/>
</dbReference>
<dbReference type="NCBIfam" id="NF033546">
    <property type="entry name" value="transpos_IS21"/>
    <property type="match status" value="1"/>
</dbReference>
<evidence type="ECO:0000313" key="4">
    <source>
        <dbReference type="Proteomes" id="UP000766986"/>
    </source>
</evidence>
<reference evidence="3 4" key="1">
    <citation type="journal article" date="2021" name="Sci. Rep.">
        <title>The distribution of antibiotic resistance genes in chicken gut microbiota commensals.</title>
        <authorList>
            <person name="Juricova H."/>
            <person name="Matiasovicova J."/>
            <person name="Kubasova T."/>
            <person name="Cejkova D."/>
            <person name="Rychlik I."/>
        </authorList>
    </citation>
    <scope>NUCLEOTIDE SEQUENCE [LARGE SCALE GENOMIC DNA]</scope>
    <source>
        <strain evidence="3 4">An772</strain>
    </source>
</reference>
<comment type="caution">
    <text evidence="3">The sequence shown here is derived from an EMBL/GenBank/DDBJ whole genome shotgun (WGS) entry which is preliminary data.</text>
</comment>
<dbReference type="InterPro" id="IPR054353">
    <property type="entry name" value="IstA-like_C"/>
</dbReference>
<dbReference type="SUPFAM" id="SSF53098">
    <property type="entry name" value="Ribonuclease H-like"/>
    <property type="match status" value="1"/>
</dbReference>
<accession>A0ABS2E247</accession>
<evidence type="ECO:0000256" key="1">
    <source>
        <dbReference type="ARBA" id="ARBA00009277"/>
    </source>
</evidence>
<dbReference type="PANTHER" id="PTHR35004">
    <property type="entry name" value="TRANSPOSASE RV3428C-RELATED"/>
    <property type="match status" value="1"/>
</dbReference>
<dbReference type="Pfam" id="PF22483">
    <property type="entry name" value="Mu-transpos_C_2"/>
    <property type="match status" value="1"/>
</dbReference>
<protein>
    <submittedName>
        <fullName evidence="3">IS21 family transposase</fullName>
    </submittedName>
</protein>
<dbReference type="RefSeq" id="WP_205095896.1">
    <property type="nucleotide sequence ID" value="NZ_JACLYZ010000025.1"/>
</dbReference>
<evidence type="ECO:0000259" key="2">
    <source>
        <dbReference type="PROSITE" id="PS50994"/>
    </source>
</evidence>
<dbReference type="InterPro" id="IPR012337">
    <property type="entry name" value="RNaseH-like_sf"/>
</dbReference>
<dbReference type="PROSITE" id="PS50994">
    <property type="entry name" value="INTEGRASE"/>
    <property type="match status" value="1"/>
</dbReference>
<sequence>MAKLKNVLRCYVMGMGIKGISSAFSLSRNTVRKYVRAYQESGLPIEKVLEMSDEHLYGMFVGGKSRVREPSERRIELEALLPEYASRLKRKGGTVRKLFEEYRRGHPDGYRHANFGILLRRYMLQTKAVGHVEHYAGDQMYIDFAGDRLEVTDELTGEIRQMEVFVAILPCSHYTYCEAVRSQRKEDLITACENALHFFGGSPMAIVPDNLKSAVLRSDRNEPVINGDFEAFAEHYGCAVYPARVRHPKDKALVENAVKLIYRSVYADIEGLTFHDLNSLNLAIRASLEKFNAGRMASREHSRRERFEQSEADYLRPLPAMRYQMKERRTATVMRNSYVTLFKHHYSVPKEYIGKRVDIVYDADTLEVFHGLRHVTTHHRDDTPYGYTQKASHNLPGRHGSYEKDLGEIFQRAASIDNIVLVYLKEVTAHKRYLPIAFRSCRGILSLEEKYGLERLVAACACASQARLYGYQEVLDILEKGGDADFLPSADGCGTEGGLPALPRHKNIRGREYFSKTITPNNLKTDNNENK</sequence>
<feature type="domain" description="Integrase catalytic" evidence="2">
    <location>
        <begin position="129"/>
        <end position="311"/>
    </location>
</feature>
<proteinExistence type="inferred from homology"/>
<dbReference type="Proteomes" id="UP000766986">
    <property type="component" value="Unassembled WGS sequence"/>
</dbReference>
<gene>
    <name evidence="3" type="ORF">H7U35_10770</name>
</gene>
<dbReference type="InterPro" id="IPR001584">
    <property type="entry name" value="Integrase_cat-core"/>
</dbReference>
<comment type="similarity">
    <text evidence="1">Belongs to the transposase IS21/IS408/IS1162 family.</text>
</comment>
<organism evidence="3 4">
    <name type="scientific">Mediterranea massiliensis</name>
    <dbReference type="NCBI Taxonomy" id="1841865"/>
    <lineage>
        <taxon>Bacteria</taxon>
        <taxon>Pseudomonadati</taxon>
        <taxon>Bacteroidota</taxon>
        <taxon>Bacteroidia</taxon>
        <taxon>Bacteroidales</taxon>
        <taxon>Bacteroidaceae</taxon>
        <taxon>Mediterranea</taxon>
    </lineage>
</organism>